<dbReference type="InterPro" id="IPR032047">
    <property type="entry name" value="ResT/TelK_cat"/>
</dbReference>
<feature type="domain" description="Telomere resolvase ResT/TelK catalytic" evidence="1">
    <location>
        <begin position="191"/>
        <end position="379"/>
    </location>
</feature>
<evidence type="ECO:0000313" key="3">
    <source>
        <dbReference type="EMBL" id="RON16069.1"/>
    </source>
</evidence>
<evidence type="ECO:0000313" key="4">
    <source>
        <dbReference type="Proteomes" id="UP000284002"/>
    </source>
</evidence>
<reference evidence="3 4" key="1">
    <citation type="submission" date="2016-10" db="EMBL/GenBank/DDBJ databases">
        <title>Comparative genome analysis of multiple Pseudomonas spp. focuses on biocontrol and plant growth promoting traits.</title>
        <authorList>
            <person name="Tao X.-Y."/>
            <person name="Taylor C.G."/>
        </authorList>
    </citation>
    <scope>NUCLEOTIDE SEQUENCE [LARGE SCALE GENOMIC DNA]</scope>
    <source>
        <strain evidence="3 4">36C6</strain>
    </source>
</reference>
<dbReference type="InterPro" id="IPR049454">
    <property type="entry name" value="TelK_stirrup"/>
</dbReference>
<dbReference type="Gene3D" id="1.10.443.30">
    <property type="entry name" value="Telomere resolvase"/>
    <property type="match status" value="1"/>
</dbReference>
<evidence type="ECO:0000259" key="2">
    <source>
        <dbReference type="Pfam" id="PF20818"/>
    </source>
</evidence>
<name>A0A423HS72_9PSED</name>
<evidence type="ECO:0008006" key="5">
    <source>
        <dbReference type="Google" id="ProtNLM"/>
    </source>
</evidence>
<organism evidence="3 4">
    <name type="scientific">Pseudomonas frederiksbergensis</name>
    <dbReference type="NCBI Taxonomy" id="104087"/>
    <lineage>
        <taxon>Bacteria</taxon>
        <taxon>Pseudomonadati</taxon>
        <taxon>Pseudomonadota</taxon>
        <taxon>Gammaproteobacteria</taxon>
        <taxon>Pseudomonadales</taxon>
        <taxon>Pseudomonadaceae</taxon>
        <taxon>Pseudomonas</taxon>
    </lineage>
</organism>
<comment type="caution">
    <text evidence="3">The sequence shown here is derived from an EMBL/GenBank/DDBJ whole genome shotgun (WGS) entry which is preliminary data.</text>
</comment>
<evidence type="ECO:0000259" key="1">
    <source>
        <dbReference type="Pfam" id="PF16684"/>
    </source>
</evidence>
<accession>A0A423HS72</accession>
<dbReference type="Pfam" id="PF16684">
    <property type="entry name" value="ResT-TelK_cat"/>
    <property type="match status" value="1"/>
</dbReference>
<dbReference type="AlphaFoldDB" id="A0A423HS72"/>
<dbReference type="Pfam" id="PF20818">
    <property type="entry name" value="TelK_stirrup"/>
    <property type="match status" value="1"/>
</dbReference>
<dbReference type="Gene3D" id="1.10.287.3180">
    <property type="match status" value="1"/>
</dbReference>
<protein>
    <recommendedName>
        <fullName evidence="5">Protelomerase</fullName>
    </recommendedName>
</protein>
<dbReference type="InterPro" id="IPR038280">
    <property type="entry name" value="ResT/TelK_cat_sf"/>
</dbReference>
<sequence>MQPDQERESFGNYGGATRQKIDLPPLIDKLIADIQQIDSDPHMSRSKKTQRITRVAESLKKRLYEDKRRNEDDKLKASTYRRYLTLVRKAVTAQNWRHHGLEESARRLAKHYPRYAEQLHALAEMQNITELRLAHRELLNQVRQDRDLDAYDAIQAMKLDHEVMRHLVLPAATKVELATQAAATLEKRATNTIEVNYYQFIDTANGLLTHAEIGGDGLPVQRFSALALGLAMVTGRREVEVLALGRFKKVGEFELEFSGQAKRRGGVDYSSSYRIYSLIPADQVLAAVERLRALPEVLELQHLDNTEINRRVAKTLNTTAKRVFGGEGWVFKDSRAIWARIVFETHFTRDARWKTVNETVFWREMLGHEDMDTQESYKAFKITYTNEAPAEPVSKYASRLEALEALDEQAAGGVASQRIHEWVKKAVAAAPDVLISQKAISVNVGSHRQAIKDYLSMASEALATPNRPARAVAPAVPAEVANARPRVSVLEISEGRFVAVAKLNGVEIARAEGDSREEAQRALFEAASGKTTA</sequence>
<dbReference type="Gene3D" id="1.10.10.2040">
    <property type="match status" value="1"/>
</dbReference>
<dbReference type="Proteomes" id="UP000284002">
    <property type="component" value="Unassembled WGS sequence"/>
</dbReference>
<proteinExistence type="predicted"/>
<gene>
    <name evidence="3" type="ORF">BK662_11605</name>
</gene>
<feature type="domain" description="Protelomerase TelK-like stirrup" evidence="2">
    <location>
        <begin position="398"/>
        <end position="463"/>
    </location>
</feature>
<dbReference type="EMBL" id="MOBM01000014">
    <property type="protein sequence ID" value="RON16069.1"/>
    <property type="molecule type" value="Genomic_DNA"/>
</dbReference>